<sequence length="38" mass="4424">MKRETLSQFSFEGNQKKYYDSVPVSQGISDGRYSPYTE</sequence>
<dbReference type="EMBL" id="FPHL01000047">
    <property type="protein sequence ID" value="SFV67482.1"/>
    <property type="molecule type" value="Genomic_DNA"/>
</dbReference>
<name>A0A1W1CP53_9ZZZZ</name>
<gene>
    <name evidence="1" type="ORF">MNB_SV-10-331</name>
</gene>
<dbReference type="AlphaFoldDB" id="A0A1W1CP53"/>
<proteinExistence type="predicted"/>
<organism evidence="1">
    <name type="scientific">hydrothermal vent metagenome</name>
    <dbReference type="NCBI Taxonomy" id="652676"/>
    <lineage>
        <taxon>unclassified sequences</taxon>
        <taxon>metagenomes</taxon>
        <taxon>ecological metagenomes</taxon>
    </lineage>
</organism>
<evidence type="ECO:0000313" key="1">
    <source>
        <dbReference type="EMBL" id="SFV67482.1"/>
    </source>
</evidence>
<reference evidence="1" key="1">
    <citation type="submission" date="2016-10" db="EMBL/GenBank/DDBJ databases">
        <authorList>
            <person name="de Groot N.N."/>
        </authorList>
    </citation>
    <scope>NUCLEOTIDE SEQUENCE</scope>
</reference>
<accession>A0A1W1CP53</accession>
<protein>
    <submittedName>
        <fullName evidence="1">Uncharacterized protein</fullName>
    </submittedName>
</protein>